<keyword evidence="2" id="KW-0732">Signal</keyword>
<dbReference type="InterPro" id="IPR052039">
    <property type="entry name" value="Caspase-related_regulators"/>
</dbReference>
<keyword evidence="5" id="KW-1185">Reference proteome</keyword>
<evidence type="ECO:0000256" key="2">
    <source>
        <dbReference type="SAM" id="SignalP"/>
    </source>
</evidence>
<dbReference type="PROSITE" id="PS50208">
    <property type="entry name" value="CASPASE_P20"/>
    <property type="match status" value="1"/>
</dbReference>
<dbReference type="InterPro" id="IPR001309">
    <property type="entry name" value="Pept_C14_p20"/>
</dbReference>
<dbReference type="InterPro" id="IPR011600">
    <property type="entry name" value="Pept_C14_caspase"/>
</dbReference>
<dbReference type="Proteomes" id="UP000048984">
    <property type="component" value="Unassembled WGS sequence"/>
</dbReference>
<evidence type="ECO:0000256" key="1">
    <source>
        <dbReference type="SAM" id="MobiDB-lite"/>
    </source>
</evidence>
<feature type="signal peptide" evidence="2">
    <location>
        <begin position="1"/>
        <end position="25"/>
    </location>
</feature>
<reference evidence="4 5" key="1">
    <citation type="submission" date="2015-09" db="EMBL/GenBank/DDBJ databases">
        <authorList>
            <person name="Jackson K.R."/>
            <person name="Lunt B.L."/>
            <person name="Fisher J.N.B."/>
            <person name="Gardner A.V."/>
            <person name="Bailey M.E."/>
            <person name="Deus L.M."/>
            <person name="Earl A.S."/>
            <person name="Gibby P.D."/>
            <person name="Hartmann K.A."/>
            <person name="Liu J.E."/>
            <person name="Manci A.M."/>
            <person name="Nielsen D.A."/>
            <person name="Solomon M.B."/>
            <person name="Breakwell D.P."/>
            <person name="Burnett S.H."/>
            <person name="Grose J.H."/>
        </authorList>
    </citation>
    <scope>NUCLEOTIDE SEQUENCE [LARGE SCALE GENOMIC DNA]</scope>
    <source>
        <strain evidence="4 5">16</strain>
    </source>
</reference>
<evidence type="ECO:0000259" key="3">
    <source>
        <dbReference type="PROSITE" id="PS50208"/>
    </source>
</evidence>
<proteinExistence type="predicted"/>
<dbReference type="GO" id="GO:0006508">
    <property type="term" value="P:proteolysis"/>
    <property type="evidence" value="ECO:0007669"/>
    <property type="project" value="InterPro"/>
</dbReference>
<name>A0A0P6WKW4_9HYPH</name>
<feature type="compositionally biased region" description="Low complexity" evidence="1">
    <location>
        <begin position="334"/>
        <end position="353"/>
    </location>
</feature>
<dbReference type="Gene3D" id="3.40.50.1460">
    <property type="match status" value="1"/>
</dbReference>
<dbReference type="PANTHER" id="PTHR22576:SF37">
    <property type="entry name" value="MUCOSA-ASSOCIATED LYMPHOID TISSUE LYMPHOMA TRANSLOCATION PROTEIN 1"/>
    <property type="match status" value="1"/>
</dbReference>
<dbReference type="STRING" id="665126.ABB55_26820"/>
<dbReference type="RefSeq" id="WP_054361569.1">
    <property type="nucleotide sequence ID" value="NZ_LJYW01000001.1"/>
</dbReference>
<feature type="chain" id="PRO_5006132491" description="Caspase family p20 domain-containing protein" evidence="2">
    <location>
        <begin position="26"/>
        <end position="518"/>
    </location>
</feature>
<feature type="region of interest" description="Disordered" evidence="1">
    <location>
        <begin position="330"/>
        <end position="353"/>
    </location>
</feature>
<dbReference type="Pfam" id="PF00656">
    <property type="entry name" value="Peptidase_C14"/>
    <property type="match status" value="1"/>
</dbReference>
<comment type="caution">
    <text evidence="4">The sequence shown here is derived from an EMBL/GenBank/DDBJ whole genome shotgun (WGS) entry which is preliminary data.</text>
</comment>
<gene>
    <name evidence="4" type="ORF">ABB55_26820</name>
</gene>
<reference evidence="4 5" key="2">
    <citation type="submission" date="2015-10" db="EMBL/GenBank/DDBJ databases">
        <title>Draft Genome Sequence of Prosthecomicrobium hirschii ATCC 27832.</title>
        <authorList>
            <person name="Daniel J."/>
            <person name="Givan S.A."/>
            <person name="Brun Y.V."/>
            <person name="Brown P.J."/>
        </authorList>
    </citation>
    <scope>NUCLEOTIDE SEQUENCE [LARGE SCALE GENOMIC DNA]</scope>
    <source>
        <strain evidence="4 5">16</strain>
    </source>
</reference>
<dbReference type="EMBL" id="LJYW01000001">
    <property type="protein sequence ID" value="KPL55403.1"/>
    <property type="molecule type" value="Genomic_DNA"/>
</dbReference>
<accession>A0A0P6WKW4</accession>
<dbReference type="PANTHER" id="PTHR22576">
    <property type="entry name" value="MUCOSA ASSOCIATED LYMPHOID TISSUE LYMPHOMA TRANSLOCATION PROTEIN 1/PARACASPASE"/>
    <property type="match status" value="1"/>
</dbReference>
<organism evidence="4 5">
    <name type="scientific">Prosthecodimorpha hirschii</name>
    <dbReference type="NCBI Taxonomy" id="665126"/>
    <lineage>
        <taxon>Bacteria</taxon>
        <taxon>Pseudomonadati</taxon>
        <taxon>Pseudomonadota</taxon>
        <taxon>Alphaproteobacteria</taxon>
        <taxon>Hyphomicrobiales</taxon>
        <taxon>Ancalomicrobiaceae</taxon>
        <taxon>Prosthecodimorpha</taxon>
    </lineage>
</organism>
<sequence length="518" mass="54716">MPLPRLLAACALAAAVLLFPDGAAAAGRIALVIGNGAYADGRDLRNPPNDAADLGATLGAAGFQVDIRQDLTRQQMLTALQDFEDKAAGAEAAIVFFAGHGFEYGGTNWLVPVDAKVKRESRIADETIPLDRVRQALEPARGLKLVILDACRDNPFRAGLGTLTRATTARGLARVETSGREAIAYAARDKTTAEDGTGRNSPFTTALIRHIATPGLDVRFLFGAVGDEVRVATAGRQEPFLYQSFGRDPVHIVPPAPVAPPPVVAAPAPVAAPVPAMSTERSDFEFAERVGTIGAWQAFVDLYKEGYLVRLAQERIETLKAKQTVAALPGGGAEAKPPAAPAATPAPAAGGASPELTEIKREVRRELQRLACAPGPVEGEWTSAATEALARFGRAAKMRVAVADIDAGLLEQMRRYDDNLCKPKPVCGPGEKLKGETCVALETVCPKGTRRTASGRCEATKTAVVPGTSKTKPDAALPSTATSAAKPKRDRTAEYYKCVEWATREGVTGNCRNILIEP</sequence>
<feature type="region of interest" description="Disordered" evidence="1">
    <location>
        <begin position="464"/>
        <end position="486"/>
    </location>
</feature>
<protein>
    <recommendedName>
        <fullName evidence="3">Caspase family p20 domain-containing protein</fullName>
    </recommendedName>
</protein>
<dbReference type="SUPFAM" id="SSF52129">
    <property type="entry name" value="Caspase-like"/>
    <property type="match status" value="1"/>
</dbReference>
<dbReference type="GO" id="GO:0004197">
    <property type="term" value="F:cysteine-type endopeptidase activity"/>
    <property type="evidence" value="ECO:0007669"/>
    <property type="project" value="InterPro"/>
</dbReference>
<dbReference type="InterPro" id="IPR029030">
    <property type="entry name" value="Caspase-like_dom_sf"/>
</dbReference>
<evidence type="ECO:0000313" key="4">
    <source>
        <dbReference type="EMBL" id="KPL55403.1"/>
    </source>
</evidence>
<dbReference type="AlphaFoldDB" id="A0A0P6WKW4"/>
<evidence type="ECO:0000313" key="5">
    <source>
        <dbReference type="Proteomes" id="UP000048984"/>
    </source>
</evidence>
<feature type="domain" description="Caspase family p20" evidence="3">
    <location>
        <begin position="26"/>
        <end position="155"/>
    </location>
</feature>